<comment type="cofactor">
    <cofactor evidence="2 9">
        <name>NAD(+)</name>
        <dbReference type="ChEBI" id="CHEBI:57540"/>
    </cofactor>
</comment>
<evidence type="ECO:0000256" key="3">
    <source>
        <dbReference type="ARBA" id="ARBA00004947"/>
    </source>
</evidence>
<dbReference type="EMBL" id="CP123586">
    <property type="protein sequence ID" value="WZK91394.1"/>
    <property type="molecule type" value="Genomic_DNA"/>
</dbReference>
<evidence type="ECO:0000256" key="1">
    <source>
        <dbReference type="ARBA" id="ARBA00000083"/>
    </source>
</evidence>
<dbReference type="Proteomes" id="UP001623232">
    <property type="component" value="Plasmid unnamed2"/>
</dbReference>
<name>A0ABZ2Y2S1_9RHOB</name>
<reference evidence="11 12" key="1">
    <citation type="submission" date="2023-04" db="EMBL/GenBank/DDBJ databases">
        <title>Complete genome sequence of Alisedimentitalea scapharcae.</title>
        <authorList>
            <person name="Rong J.-C."/>
            <person name="Yi M.-L."/>
            <person name="Zhao Q."/>
        </authorList>
    </citation>
    <scope>NUCLEOTIDE SEQUENCE [LARGE SCALE GENOMIC DNA]</scope>
    <source>
        <strain evidence="11 12">KCTC 42119</strain>
        <plasmid evidence="11 12">unnamed2</plasmid>
    </source>
</reference>
<evidence type="ECO:0000313" key="12">
    <source>
        <dbReference type="Proteomes" id="UP001623232"/>
    </source>
</evidence>
<dbReference type="CDD" id="cd05247">
    <property type="entry name" value="UDP_G4E_1_SDR_e"/>
    <property type="match status" value="1"/>
</dbReference>
<comment type="subunit">
    <text evidence="9">Homodimer.</text>
</comment>
<dbReference type="PANTHER" id="PTHR43725">
    <property type="entry name" value="UDP-GLUCOSE 4-EPIMERASE"/>
    <property type="match status" value="1"/>
</dbReference>
<gene>
    <name evidence="11" type="primary">galE</name>
    <name evidence="11" type="ORF">QEZ52_21890</name>
</gene>
<protein>
    <recommendedName>
        <fullName evidence="6 9">UDP-glucose 4-epimerase</fullName>
        <ecNumber evidence="5 9">5.1.3.2</ecNumber>
    </recommendedName>
</protein>
<comment type="similarity">
    <text evidence="4 9">Belongs to the NAD(P)-dependent epimerase/dehydratase family.</text>
</comment>
<dbReference type="SUPFAM" id="SSF51735">
    <property type="entry name" value="NAD(P)-binding Rossmann-fold domains"/>
    <property type="match status" value="1"/>
</dbReference>
<organism evidence="11 12">
    <name type="scientific">Aliisedimentitalea scapharcae</name>
    <dbReference type="NCBI Taxonomy" id="1524259"/>
    <lineage>
        <taxon>Bacteria</taxon>
        <taxon>Pseudomonadati</taxon>
        <taxon>Pseudomonadota</taxon>
        <taxon>Alphaproteobacteria</taxon>
        <taxon>Rhodobacterales</taxon>
        <taxon>Roseobacteraceae</taxon>
        <taxon>Aliisedimentitalea</taxon>
    </lineage>
</organism>
<evidence type="ECO:0000256" key="4">
    <source>
        <dbReference type="ARBA" id="ARBA00007637"/>
    </source>
</evidence>
<evidence type="ECO:0000256" key="7">
    <source>
        <dbReference type="ARBA" id="ARBA00023027"/>
    </source>
</evidence>
<keyword evidence="8 9" id="KW-0413">Isomerase</keyword>
<dbReference type="InterPro" id="IPR005886">
    <property type="entry name" value="UDP_G4E"/>
</dbReference>
<keyword evidence="11" id="KW-0614">Plasmid</keyword>
<dbReference type="Pfam" id="PF16363">
    <property type="entry name" value="GDP_Man_Dehyd"/>
    <property type="match status" value="1"/>
</dbReference>
<evidence type="ECO:0000259" key="10">
    <source>
        <dbReference type="Pfam" id="PF16363"/>
    </source>
</evidence>
<dbReference type="InterPro" id="IPR036291">
    <property type="entry name" value="NAD(P)-bd_dom_sf"/>
</dbReference>
<evidence type="ECO:0000256" key="9">
    <source>
        <dbReference type="RuleBase" id="RU366046"/>
    </source>
</evidence>
<geneLocation type="plasmid" evidence="11 12">
    <name>unnamed2</name>
</geneLocation>
<evidence type="ECO:0000256" key="5">
    <source>
        <dbReference type="ARBA" id="ARBA00013189"/>
    </source>
</evidence>
<feature type="domain" description="NAD(P)-binding" evidence="10">
    <location>
        <begin position="4"/>
        <end position="322"/>
    </location>
</feature>
<accession>A0ABZ2Y2S1</accession>
<evidence type="ECO:0000256" key="8">
    <source>
        <dbReference type="ARBA" id="ARBA00023235"/>
    </source>
</evidence>
<dbReference type="PANTHER" id="PTHR43725:SF47">
    <property type="entry name" value="UDP-GLUCOSE 4-EPIMERASE"/>
    <property type="match status" value="1"/>
</dbReference>
<evidence type="ECO:0000313" key="11">
    <source>
        <dbReference type="EMBL" id="WZK91394.1"/>
    </source>
</evidence>
<evidence type="ECO:0000256" key="6">
    <source>
        <dbReference type="ARBA" id="ARBA00018569"/>
    </source>
</evidence>
<keyword evidence="12" id="KW-1185">Reference proteome</keyword>
<proteinExistence type="inferred from homology"/>
<dbReference type="NCBIfam" id="TIGR01179">
    <property type="entry name" value="galE"/>
    <property type="match status" value="1"/>
</dbReference>
<comment type="catalytic activity">
    <reaction evidence="1 9">
        <text>UDP-alpha-D-glucose = UDP-alpha-D-galactose</text>
        <dbReference type="Rhea" id="RHEA:22168"/>
        <dbReference type="ChEBI" id="CHEBI:58885"/>
        <dbReference type="ChEBI" id="CHEBI:66914"/>
        <dbReference type="EC" id="5.1.3.2"/>
    </reaction>
</comment>
<dbReference type="Gene3D" id="3.90.25.10">
    <property type="entry name" value="UDP-galactose 4-epimerase, domain 1"/>
    <property type="match status" value="1"/>
</dbReference>
<dbReference type="Gene3D" id="3.40.50.720">
    <property type="entry name" value="NAD(P)-binding Rossmann-like Domain"/>
    <property type="match status" value="1"/>
</dbReference>
<sequence>MKILVTGGAGYIGAHTCLALLEQGYEVVVYDNFSNGHVEALRRVQRLAGRTLDIVRGDIQDGNLVRKTLQEHRCGGVIHFAGLKAVGDSVSNPLSFYNNNVFGTISLLDAMEDCNVRRLVFSSSATVYGDPRWLPITENHPLRALNPYGRTKLMIEDVLRDLYASDPSWSIGILRYFNPVGAHSSGEIGEDPKGVPTNLMPYIAQVASGLRSSLKVFGDDYPTLDGTGERDYLHVVDLAEGHIAALKVLEAPTLFEVNLGTGNCSTVLEMVDAFARASGRDIPVEHQNRRAGDAASCFADASKALELLGWRAWRDIDTMCRDHWNWQSRNPEGYQA</sequence>
<comment type="pathway">
    <text evidence="3 9">Carbohydrate metabolism; galactose metabolism.</text>
</comment>
<dbReference type="NCBIfam" id="NF007956">
    <property type="entry name" value="PRK10675.1"/>
    <property type="match status" value="1"/>
</dbReference>
<keyword evidence="9" id="KW-0119">Carbohydrate metabolism</keyword>
<dbReference type="GO" id="GO:0003978">
    <property type="term" value="F:UDP-glucose 4-epimerase activity"/>
    <property type="evidence" value="ECO:0007669"/>
    <property type="project" value="UniProtKB-EC"/>
</dbReference>
<dbReference type="InterPro" id="IPR016040">
    <property type="entry name" value="NAD(P)-bd_dom"/>
</dbReference>
<dbReference type="EC" id="5.1.3.2" evidence="5 9"/>
<keyword evidence="7 9" id="KW-0520">NAD</keyword>
<evidence type="ECO:0000256" key="2">
    <source>
        <dbReference type="ARBA" id="ARBA00001911"/>
    </source>
</evidence>
<dbReference type="RefSeq" id="WP_343211619.1">
    <property type="nucleotide sequence ID" value="NZ_CP123586.1"/>
</dbReference>